<dbReference type="EMBL" id="CM023487">
    <property type="protein sequence ID" value="KAH6925297.1"/>
    <property type="molecule type" value="Genomic_DNA"/>
</dbReference>
<sequence>MDVLIFRNLTHWRKVRWESVVNSTGIDTDATAYGKLKEALQQPPENAVTQQAVNDILLLHELLDVANWTTDKKWKALKTGCQLLVTKETTAALPIVGIENTDDSWSYIGHGDVPVRSRKDVIKQYVVDSKEMLVLLENIRMFGTSSRRPLLFAETVSLSTAESEFGWQLLTLGFKMLRNETHITEEQMKNVVHKLPVSTHSIKLQEVLNLMIIQGLVALNGSADYEKWMVMELQRFTIATVPIVSRDVQSLLIADHAQTLMDAWYSMQLEQLIMLKLTMLGWNASHEKEIEKLLSGKLDVGVTSQSLKTLKKFLSENHVSNDNLRYAYLNELLPNATISSLLYVNNSNGSCTALGEHLQTLSIKDANNTEALPRNWMPSPRR</sequence>
<evidence type="ECO:0000313" key="2">
    <source>
        <dbReference type="Proteomes" id="UP000821845"/>
    </source>
</evidence>
<reference evidence="1" key="1">
    <citation type="submission" date="2020-05" db="EMBL/GenBank/DDBJ databases">
        <title>Large-scale comparative analyses of tick genomes elucidate their genetic diversity and vector capacities.</title>
        <authorList>
            <person name="Jia N."/>
            <person name="Wang J."/>
            <person name="Shi W."/>
            <person name="Du L."/>
            <person name="Sun Y."/>
            <person name="Zhan W."/>
            <person name="Jiang J."/>
            <person name="Wang Q."/>
            <person name="Zhang B."/>
            <person name="Ji P."/>
            <person name="Sakyi L.B."/>
            <person name="Cui X."/>
            <person name="Yuan T."/>
            <person name="Jiang B."/>
            <person name="Yang W."/>
            <person name="Lam T.T.-Y."/>
            <person name="Chang Q."/>
            <person name="Ding S."/>
            <person name="Wang X."/>
            <person name="Zhu J."/>
            <person name="Ruan X."/>
            <person name="Zhao L."/>
            <person name="Wei J."/>
            <person name="Que T."/>
            <person name="Du C."/>
            <person name="Cheng J."/>
            <person name="Dai P."/>
            <person name="Han X."/>
            <person name="Huang E."/>
            <person name="Gao Y."/>
            <person name="Liu J."/>
            <person name="Shao H."/>
            <person name="Ye R."/>
            <person name="Li L."/>
            <person name="Wei W."/>
            <person name="Wang X."/>
            <person name="Wang C."/>
            <person name="Yang T."/>
            <person name="Huo Q."/>
            <person name="Li W."/>
            <person name="Guo W."/>
            <person name="Chen H."/>
            <person name="Zhou L."/>
            <person name="Ni X."/>
            <person name="Tian J."/>
            <person name="Zhou Y."/>
            <person name="Sheng Y."/>
            <person name="Liu T."/>
            <person name="Pan Y."/>
            <person name="Xia L."/>
            <person name="Li J."/>
            <person name="Zhao F."/>
            <person name="Cao W."/>
        </authorList>
    </citation>
    <scope>NUCLEOTIDE SEQUENCE</scope>
    <source>
        <strain evidence="1">Hyas-2018</strain>
    </source>
</reference>
<name>A0ACB7RWM8_HYAAI</name>
<evidence type="ECO:0000313" key="1">
    <source>
        <dbReference type="EMBL" id="KAH6925297.1"/>
    </source>
</evidence>
<keyword evidence="2" id="KW-1185">Reference proteome</keyword>
<proteinExistence type="predicted"/>
<comment type="caution">
    <text evidence="1">The sequence shown here is derived from an EMBL/GenBank/DDBJ whole genome shotgun (WGS) entry which is preliminary data.</text>
</comment>
<accession>A0ACB7RWM8</accession>
<dbReference type="Proteomes" id="UP000821845">
    <property type="component" value="Chromosome 7"/>
</dbReference>
<organism evidence="1 2">
    <name type="scientific">Hyalomma asiaticum</name>
    <name type="common">Tick</name>
    <dbReference type="NCBI Taxonomy" id="266040"/>
    <lineage>
        <taxon>Eukaryota</taxon>
        <taxon>Metazoa</taxon>
        <taxon>Ecdysozoa</taxon>
        <taxon>Arthropoda</taxon>
        <taxon>Chelicerata</taxon>
        <taxon>Arachnida</taxon>
        <taxon>Acari</taxon>
        <taxon>Parasitiformes</taxon>
        <taxon>Ixodida</taxon>
        <taxon>Ixodoidea</taxon>
        <taxon>Ixodidae</taxon>
        <taxon>Hyalomminae</taxon>
        <taxon>Hyalomma</taxon>
    </lineage>
</organism>
<gene>
    <name evidence="1" type="ORF">HPB50_003388</name>
</gene>
<protein>
    <submittedName>
        <fullName evidence="1">Uncharacterized protein</fullName>
    </submittedName>
</protein>